<dbReference type="STRING" id="927083.DB32_005660"/>
<dbReference type="SMART" id="SM00448">
    <property type="entry name" value="REC"/>
    <property type="match status" value="1"/>
</dbReference>
<dbReference type="GO" id="GO:0000155">
    <property type="term" value="F:phosphorelay sensor kinase activity"/>
    <property type="evidence" value="ECO:0007669"/>
    <property type="project" value="InterPro"/>
</dbReference>
<evidence type="ECO:0000256" key="6">
    <source>
        <dbReference type="PROSITE-ProRule" id="PRU00169"/>
    </source>
</evidence>
<accession>A0A0F6W699</accession>
<keyword evidence="3 6" id="KW-0597">Phosphoprotein</keyword>
<reference evidence="9 10" key="1">
    <citation type="submission" date="2015-03" db="EMBL/GenBank/DDBJ databases">
        <title>Genome assembly of Sandaracinus amylolyticus DSM 53668.</title>
        <authorList>
            <person name="Sharma G."/>
            <person name="Subramanian S."/>
        </authorList>
    </citation>
    <scope>NUCLEOTIDE SEQUENCE [LARGE SCALE GENOMIC DNA]</scope>
    <source>
        <strain evidence="9 10">DSM 53668</strain>
    </source>
</reference>
<keyword evidence="5 9" id="KW-0418">Kinase</keyword>
<evidence type="ECO:0000259" key="8">
    <source>
        <dbReference type="PROSITE" id="PS50110"/>
    </source>
</evidence>
<dbReference type="InterPro" id="IPR036097">
    <property type="entry name" value="HisK_dim/P_sf"/>
</dbReference>
<dbReference type="SMART" id="SM00388">
    <property type="entry name" value="HisKA"/>
    <property type="match status" value="1"/>
</dbReference>
<evidence type="ECO:0000256" key="2">
    <source>
        <dbReference type="ARBA" id="ARBA00012438"/>
    </source>
</evidence>
<dbReference type="SUPFAM" id="SSF55874">
    <property type="entry name" value="ATPase domain of HSP90 chaperone/DNA topoisomerase II/histidine kinase"/>
    <property type="match status" value="1"/>
</dbReference>
<dbReference type="InterPro" id="IPR011006">
    <property type="entry name" value="CheY-like_superfamily"/>
</dbReference>
<dbReference type="PANTHER" id="PTHR43047">
    <property type="entry name" value="TWO-COMPONENT HISTIDINE PROTEIN KINASE"/>
    <property type="match status" value="1"/>
</dbReference>
<dbReference type="GO" id="GO:0009927">
    <property type="term" value="F:histidine phosphotransfer kinase activity"/>
    <property type="evidence" value="ECO:0007669"/>
    <property type="project" value="TreeGrafter"/>
</dbReference>
<dbReference type="Gene3D" id="1.10.287.130">
    <property type="match status" value="1"/>
</dbReference>
<sequence>MTPPFDVLVIEDNLALAENVAELLEETGASVRIASTVGEARAKVRERPFDVAIVDVRLQADVSGIDLVPFLKESSPDGEVILVTGNATLDTAIAAVRHGVFAYVQKPFQPPDLLALAERALGQVRLRKERSELEARAAEAEAMAAMGRLTAALAHEIRNPLNAAMLQLELMERASKKSGDPAIHKGVGDRVRLVKSDLGRLSTLLDEFLGLARPRHFEKRRVDLVALLADVHALQEPVAADAGITLALELAPDVPAIDGDEGRIKQVVLNLVTNALDAMRPQGHGTLTIAASRTSDGAAELRIADTGPGIAPELLRDAFRAFVTAGKPRGTGLGLTIVKKLVELHGGTVSLDSTPGEGTTAIVTLPAATT</sequence>
<evidence type="ECO:0000256" key="3">
    <source>
        <dbReference type="ARBA" id="ARBA00022553"/>
    </source>
</evidence>
<feature type="domain" description="Response regulatory" evidence="8">
    <location>
        <begin position="6"/>
        <end position="121"/>
    </location>
</feature>
<dbReference type="OrthoDB" id="5526724at2"/>
<dbReference type="SMART" id="SM00387">
    <property type="entry name" value="HATPase_c"/>
    <property type="match status" value="1"/>
</dbReference>
<dbReference type="InterPro" id="IPR036890">
    <property type="entry name" value="HATPase_C_sf"/>
</dbReference>
<dbReference type="Proteomes" id="UP000034883">
    <property type="component" value="Chromosome"/>
</dbReference>
<dbReference type="InterPro" id="IPR003661">
    <property type="entry name" value="HisK_dim/P_dom"/>
</dbReference>
<evidence type="ECO:0000313" key="9">
    <source>
        <dbReference type="EMBL" id="AKF08511.1"/>
    </source>
</evidence>
<comment type="catalytic activity">
    <reaction evidence="1">
        <text>ATP + protein L-histidine = ADP + protein N-phospho-L-histidine.</text>
        <dbReference type="EC" id="2.7.13.3"/>
    </reaction>
</comment>
<keyword evidence="10" id="KW-1185">Reference proteome</keyword>
<feature type="modified residue" description="4-aspartylphosphate" evidence="6">
    <location>
        <position position="55"/>
    </location>
</feature>
<dbReference type="InterPro" id="IPR003594">
    <property type="entry name" value="HATPase_dom"/>
</dbReference>
<dbReference type="PANTHER" id="PTHR43047:SF72">
    <property type="entry name" value="OSMOSENSING HISTIDINE PROTEIN KINASE SLN1"/>
    <property type="match status" value="1"/>
</dbReference>
<evidence type="ECO:0000313" key="10">
    <source>
        <dbReference type="Proteomes" id="UP000034883"/>
    </source>
</evidence>
<name>A0A0F6W699_9BACT</name>
<proteinExistence type="predicted"/>
<organism evidence="9 10">
    <name type="scientific">Sandaracinus amylolyticus</name>
    <dbReference type="NCBI Taxonomy" id="927083"/>
    <lineage>
        <taxon>Bacteria</taxon>
        <taxon>Pseudomonadati</taxon>
        <taxon>Myxococcota</taxon>
        <taxon>Polyangia</taxon>
        <taxon>Polyangiales</taxon>
        <taxon>Sandaracinaceae</taxon>
        <taxon>Sandaracinus</taxon>
    </lineage>
</organism>
<dbReference type="GO" id="GO:0005886">
    <property type="term" value="C:plasma membrane"/>
    <property type="evidence" value="ECO:0007669"/>
    <property type="project" value="TreeGrafter"/>
</dbReference>
<dbReference type="SUPFAM" id="SSF47384">
    <property type="entry name" value="Homodimeric domain of signal transducing histidine kinase"/>
    <property type="match status" value="1"/>
</dbReference>
<dbReference type="Pfam" id="PF00512">
    <property type="entry name" value="HisKA"/>
    <property type="match status" value="1"/>
</dbReference>
<dbReference type="Gene3D" id="3.30.565.10">
    <property type="entry name" value="Histidine kinase-like ATPase, C-terminal domain"/>
    <property type="match status" value="1"/>
</dbReference>
<keyword evidence="4" id="KW-0808">Transferase</keyword>
<evidence type="ECO:0000256" key="1">
    <source>
        <dbReference type="ARBA" id="ARBA00000085"/>
    </source>
</evidence>
<dbReference type="RefSeq" id="WP_053235645.1">
    <property type="nucleotide sequence ID" value="NZ_CP011125.1"/>
</dbReference>
<feature type="domain" description="Histidine kinase" evidence="7">
    <location>
        <begin position="152"/>
        <end position="369"/>
    </location>
</feature>
<dbReference type="SUPFAM" id="SSF52172">
    <property type="entry name" value="CheY-like"/>
    <property type="match status" value="1"/>
</dbReference>
<dbReference type="CDD" id="cd00082">
    <property type="entry name" value="HisKA"/>
    <property type="match status" value="1"/>
</dbReference>
<dbReference type="Pfam" id="PF00072">
    <property type="entry name" value="Response_reg"/>
    <property type="match status" value="1"/>
</dbReference>
<dbReference type="PRINTS" id="PR00344">
    <property type="entry name" value="BCTRLSENSOR"/>
</dbReference>
<dbReference type="PROSITE" id="PS50110">
    <property type="entry name" value="RESPONSE_REGULATORY"/>
    <property type="match status" value="1"/>
</dbReference>
<dbReference type="InterPro" id="IPR004358">
    <property type="entry name" value="Sig_transdc_His_kin-like_C"/>
</dbReference>
<dbReference type="EC" id="2.7.13.3" evidence="2"/>
<dbReference type="Gene3D" id="3.40.50.2300">
    <property type="match status" value="1"/>
</dbReference>
<protein>
    <recommendedName>
        <fullName evidence="2">histidine kinase</fullName>
        <ecNumber evidence="2">2.7.13.3</ecNumber>
    </recommendedName>
</protein>
<evidence type="ECO:0000259" key="7">
    <source>
        <dbReference type="PROSITE" id="PS50109"/>
    </source>
</evidence>
<evidence type="ECO:0000256" key="5">
    <source>
        <dbReference type="ARBA" id="ARBA00022777"/>
    </source>
</evidence>
<dbReference type="InterPro" id="IPR001789">
    <property type="entry name" value="Sig_transdc_resp-reg_receiver"/>
</dbReference>
<dbReference type="EMBL" id="CP011125">
    <property type="protein sequence ID" value="AKF08511.1"/>
    <property type="molecule type" value="Genomic_DNA"/>
</dbReference>
<dbReference type="Pfam" id="PF02518">
    <property type="entry name" value="HATPase_c"/>
    <property type="match status" value="1"/>
</dbReference>
<gene>
    <name evidence="9" type="ORF">DB32_005660</name>
</gene>
<dbReference type="InterPro" id="IPR005467">
    <property type="entry name" value="His_kinase_dom"/>
</dbReference>
<dbReference type="KEGG" id="samy:DB32_005660"/>
<dbReference type="PROSITE" id="PS50109">
    <property type="entry name" value="HIS_KIN"/>
    <property type="match status" value="1"/>
</dbReference>
<dbReference type="AlphaFoldDB" id="A0A0F6W699"/>
<evidence type="ECO:0000256" key="4">
    <source>
        <dbReference type="ARBA" id="ARBA00022679"/>
    </source>
</evidence>